<dbReference type="Proteomes" id="UP000823485">
    <property type="component" value="Unassembled WGS sequence"/>
</dbReference>
<keyword evidence="3" id="KW-1185">Reference proteome</keyword>
<keyword evidence="1" id="KW-0812">Transmembrane</keyword>
<keyword evidence="1" id="KW-1133">Transmembrane helix</keyword>
<comment type="caution">
    <text evidence="2">The sequence shown here is derived from an EMBL/GenBank/DDBJ whole genome shotgun (WGS) entry which is preliminary data.</text>
</comment>
<evidence type="ECO:0000256" key="1">
    <source>
        <dbReference type="SAM" id="Phobius"/>
    </source>
</evidence>
<dbReference type="EMBL" id="JAFBFH010000009">
    <property type="protein sequence ID" value="MBM7714730.1"/>
    <property type="molecule type" value="Genomic_DNA"/>
</dbReference>
<accession>A0ABS2R506</accession>
<organism evidence="2 3">
    <name type="scientific">Siminovitchia thermophila</name>
    <dbReference type="NCBI Taxonomy" id="1245522"/>
    <lineage>
        <taxon>Bacteria</taxon>
        <taxon>Bacillati</taxon>
        <taxon>Bacillota</taxon>
        <taxon>Bacilli</taxon>
        <taxon>Bacillales</taxon>
        <taxon>Bacillaceae</taxon>
        <taxon>Siminovitchia</taxon>
    </lineage>
</organism>
<sequence length="32" mass="3520">MLYKKHEKVLMGLVFGVAAIMLLSMLGRILGS</sequence>
<reference evidence="2 3" key="1">
    <citation type="submission" date="2021-01" db="EMBL/GenBank/DDBJ databases">
        <title>Genomic Encyclopedia of Type Strains, Phase IV (KMG-IV): sequencing the most valuable type-strain genomes for metagenomic binning, comparative biology and taxonomic classification.</title>
        <authorList>
            <person name="Goeker M."/>
        </authorList>
    </citation>
    <scope>NUCLEOTIDE SEQUENCE [LARGE SCALE GENOMIC DNA]</scope>
    <source>
        <strain evidence="2 3">DSM 105453</strain>
    </source>
</reference>
<evidence type="ECO:0000313" key="3">
    <source>
        <dbReference type="Proteomes" id="UP000823485"/>
    </source>
</evidence>
<evidence type="ECO:0000313" key="2">
    <source>
        <dbReference type="EMBL" id="MBM7714730.1"/>
    </source>
</evidence>
<feature type="transmembrane region" description="Helical" evidence="1">
    <location>
        <begin position="9"/>
        <end position="30"/>
    </location>
</feature>
<protein>
    <submittedName>
        <fullName evidence="2">Uncharacterized protein</fullName>
    </submittedName>
</protein>
<proteinExistence type="predicted"/>
<name>A0ABS2R506_9BACI</name>
<keyword evidence="1" id="KW-0472">Membrane</keyword>
<gene>
    <name evidence="2" type="ORF">JOC94_001702</name>
</gene>